<dbReference type="SUPFAM" id="SSF46785">
    <property type="entry name" value="Winged helix' DNA-binding domain"/>
    <property type="match status" value="1"/>
</dbReference>
<evidence type="ECO:0000313" key="6">
    <source>
        <dbReference type="Proteomes" id="UP001299068"/>
    </source>
</evidence>
<proteinExistence type="predicted"/>
<dbReference type="InterPro" id="IPR036390">
    <property type="entry name" value="WH_DNA-bd_sf"/>
</dbReference>
<dbReference type="InterPro" id="IPR002577">
    <property type="entry name" value="HTH_HxlR"/>
</dbReference>
<reference evidence="5 6" key="1">
    <citation type="journal article" date="2021" name="Cell Host Microbe">
        <title>in vivo commensal control of Clostridioides difficile virulence.</title>
        <authorList>
            <person name="Girinathan B.P."/>
            <person name="Dibenedetto N."/>
            <person name="Worley J.N."/>
            <person name="Peltier J."/>
            <person name="Arrieta-Ortiz M.L."/>
            <person name="Rupa Christinal Immanuel S."/>
            <person name="Lavin R."/>
            <person name="Delaney M.L."/>
            <person name="Cummins C."/>
            <person name="Hoffmann M."/>
            <person name="Luo Y."/>
            <person name="Gonzalez-Escalona N."/>
            <person name="Allard M."/>
            <person name="Onderdonk A.B."/>
            <person name="Gerber G.K."/>
            <person name="Sonenshein A.L."/>
            <person name="Baliga N."/>
            <person name="Dupuy B."/>
            <person name="Bry L."/>
        </authorList>
    </citation>
    <scope>NUCLEOTIDE SEQUENCE [LARGE SCALE GENOMIC DNA]</scope>
    <source>
        <strain evidence="5 6">DSM 599</strain>
    </source>
</reference>
<dbReference type="RefSeq" id="WP_204596677.1">
    <property type="nucleotide sequence ID" value="NZ_JAFBDA010000036.1"/>
</dbReference>
<keyword evidence="1" id="KW-0805">Transcription regulation</keyword>
<dbReference type="Proteomes" id="UP001299068">
    <property type="component" value="Unassembled WGS sequence"/>
</dbReference>
<protein>
    <submittedName>
        <fullName evidence="5">Helix-turn-helix transcriptional regulator</fullName>
    </submittedName>
</protein>
<keyword evidence="3" id="KW-0804">Transcription</keyword>
<accession>A0ABS7L1T3</accession>
<evidence type="ECO:0000256" key="1">
    <source>
        <dbReference type="ARBA" id="ARBA00023015"/>
    </source>
</evidence>
<sequence length="110" mass="12475">MYGVDDIIYECPVEALSSILGKKWVGSIIWALQKEKKRFGELERSISGCSKKMLSQQLELLIDQGIMVNDKKIENNTVESVYYLSESGLLLLPVMEKMIGWSNKNLKCGE</sequence>
<dbReference type="EMBL" id="JAIKTU010000016">
    <property type="protein sequence ID" value="MBY0757028.1"/>
    <property type="molecule type" value="Genomic_DNA"/>
</dbReference>
<evidence type="ECO:0000256" key="3">
    <source>
        <dbReference type="ARBA" id="ARBA00023163"/>
    </source>
</evidence>
<organism evidence="5 6">
    <name type="scientific">Clostridium sardiniense</name>
    <name type="common">Clostridium absonum</name>
    <dbReference type="NCBI Taxonomy" id="29369"/>
    <lineage>
        <taxon>Bacteria</taxon>
        <taxon>Bacillati</taxon>
        <taxon>Bacillota</taxon>
        <taxon>Clostridia</taxon>
        <taxon>Eubacteriales</taxon>
        <taxon>Clostridiaceae</taxon>
        <taxon>Clostridium</taxon>
    </lineage>
</organism>
<feature type="domain" description="HTH hxlR-type" evidence="4">
    <location>
        <begin position="11"/>
        <end position="110"/>
    </location>
</feature>
<dbReference type="PROSITE" id="PS51118">
    <property type="entry name" value="HTH_HXLR"/>
    <property type="match status" value="1"/>
</dbReference>
<evidence type="ECO:0000259" key="4">
    <source>
        <dbReference type="PROSITE" id="PS51118"/>
    </source>
</evidence>
<dbReference type="Pfam" id="PF01638">
    <property type="entry name" value="HxlR"/>
    <property type="match status" value="1"/>
</dbReference>
<evidence type="ECO:0000256" key="2">
    <source>
        <dbReference type="ARBA" id="ARBA00023125"/>
    </source>
</evidence>
<evidence type="ECO:0000313" key="5">
    <source>
        <dbReference type="EMBL" id="MBY0757028.1"/>
    </source>
</evidence>
<gene>
    <name evidence="5" type="ORF">K5V21_16415</name>
</gene>
<keyword evidence="2" id="KW-0238">DNA-binding</keyword>
<keyword evidence="6" id="KW-1185">Reference proteome</keyword>
<dbReference type="Gene3D" id="1.10.10.10">
    <property type="entry name" value="Winged helix-like DNA-binding domain superfamily/Winged helix DNA-binding domain"/>
    <property type="match status" value="1"/>
</dbReference>
<name>A0ABS7L1T3_CLOSR</name>
<comment type="caution">
    <text evidence="5">The sequence shown here is derived from an EMBL/GenBank/DDBJ whole genome shotgun (WGS) entry which is preliminary data.</text>
</comment>
<dbReference type="PANTHER" id="PTHR33204">
    <property type="entry name" value="TRANSCRIPTIONAL REGULATOR, MARR FAMILY"/>
    <property type="match status" value="1"/>
</dbReference>
<dbReference type="InterPro" id="IPR036388">
    <property type="entry name" value="WH-like_DNA-bd_sf"/>
</dbReference>